<dbReference type="eggNOG" id="ENOG502S63V">
    <property type="taxonomic scope" value="Eukaryota"/>
</dbReference>
<gene>
    <name evidence="1" type="ORF">SPPG_09432</name>
</gene>
<dbReference type="InParanoid" id="A0A0L0H8L7"/>
<evidence type="ECO:0000313" key="1">
    <source>
        <dbReference type="EMBL" id="KNC97547.1"/>
    </source>
</evidence>
<proteinExistence type="predicted"/>
<dbReference type="VEuPathDB" id="FungiDB:SPPG_09432"/>
<dbReference type="GeneID" id="27692557"/>
<keyword evidence="2" id="KW-1185">Reference proteome</keyword>
<protein>
    <submittedName>
        <fullName evidence="1">Uncharacterized protein</fullName>
    </submittedName>
</protein>
<reference evidence="1 2" key="1">
    <citation type="submission" date="2009-08" db="EMBL/GenBank/DDBJ databases">
        <title>The Genome Sequence of Spizellomyces punctatus strain DAOM BR117.</title>
        <authorList>
            <consortium name="The Broad Institute Genome Sequencing Platform"/>
            <person name="Russ C."/>
            <person name="Cuomo C."/>
            <person name="Shea T."/>
            <person name="Young S.K."/>
            <person name="Zeng Q."/>
            <person name="Koehrsen M."/>
            <person name="Haas B."/>
            <person name="Borodovsky M."/>
            <person name="Guigo R."/>
            <person name="Alvarado L."/>
            <person name="Berlin A."/>
            <person name="Bochicchio J."/>
            <person name="Borenstein D."/>
            <person name="Chapman S."/>
            <person name="Chen Z."/>
            <person name="Engels R."/>
            <person name="Freedman E."/>
            <person name="Gellesch M."/>
            <person name="Goldberg J."/>
            <person name="Griggs A."/>
            <person name="Gujja S."/>
            <person name="Heiman D."/>
            <person name="Hepburn T."/>
            <person name="Howarth C."/>
            <person name="Jen D."/>
            <person name="Larson L."/>
            <person name="Lewis B."/>
            <person name="Mehta T."/>
            <person name="Park D."/>
            <person name="Pearson M."/>
            <person name="Roberts A."/>
            <person name="Saif S."/>
            <person name="Shenoy N."/>
            <person name="Sisk P."/>
            <person name="Stolte C."/>
            <person name="Sykes S."/>
            <person name="Thomson T."/>
            <person name="Walk T."/>
            <person name="White J."/>
            <person name="Yandava C."/>
            <person name="Burger G."/>
            <person name="Gray M.W."/>
            <person name="Holland P.W.H."/>
            <person name="King N."/>
            <person name="Lang F.B.F."/>
            <person name="Roger A.J."/>
            <person name="Ruiz-Trillo I."/>
            <person name="Lander E."/>
            <person name="Nusbaum C."/>
        </authorList>
    </citation>
    <scope>NUCLEOTIDE SEQUENCE [LARGE SCALE GENOMIC DNA]</scope>
    <source>
        <strain evidence="1 2">DAOM BR117</strain>
    </source>
</reference>
<evidence type="ECO:0000313" key="2">
    <source>
        <dbReference type="Proteomes" id="UP000053201"/>
    </source>
</evidence>
<sequence length="632" mass="73738">MPPKKKQKLEKLDKPTCLHTCNKTSFAKAFLPNETYRQRLLDYIAIIHQLADHASHALKFYILSAPTFPTVNEDTIEAILYLLNKGEAWHPRKEAKKAWRDCLLPYVQRYCQIVGFVHPNLRGEQQSVNYLTASMMTNLKVNVQEHFMQMLLRYINLRLDVKGQKQRLPLKSDARQAFFTRLRYLKSVFLFETMPESLDDLSILENEILEEIWTLNLPFPDQDKPLAYLIAIDAMSFFPAYCRLSKLFEQQGFQQFSAIPLRRSLIQSHIRIDTVILYAHILCITRQEAEAVEKVDLWLRVCNLRTKAFRSRCGMHFEGSITTDGTSVSVYLKHPEADKYGKRGARKSAKALAAEVKALYVENNLPACRAAENVVVIDPNKRDILYCQDSNGTTFRYTANQRCKETGSRRFAKERQRMKAGGIDLIESRIPSHKTMNLIDFMRYLLVRRADWDRRKEFYSHPAHTRWKWHAFINRQKSESDLISNMRNKYGENFTIVMGDWSDAGRTARFQTSSKTKGWRTLLKRNRINCFLLDEYKTSSVCPRCLASSDDFLEKDFKTRPHSRPWRRREGKIEKVHGLLGCTNPNCQQAWTMRYWNRDTLSTCNMLMIVQSMLDGHGRPEVFSRRSVPAVA</sequence>
<accession>A0A0L0H8L7</accession>
<dbReference type="AlphaFoldDB" id="A0A0L0H8L7"/>
<dbReference type="OrthoDB" id="5591056at2759"/>
<dbReference type="Proteomes" id="UP000053201">
    <property type="component" value="Unassembled WGS sequence"/>
</dbReference>
<organism evidence="1 2">
    <name type="scientific">Spizellomyces punctatus (strain DAOM BR117)</name>
    <dbReference type="NCBI Taxonomy" id="645134"/>
    <lineage>
        <taxon>Eukaryota</taxon>
        <taxon>Fungi</taxon>
        <taxon>Fungi incertae sedis</taxon>
        <taxon>Chytridiomycota</taxon>
        <taxon>Chytridiomycota incertae sedis</taxon>
        <taxon>Chytridiomycetes</taxon>
        <taxon>Spizellomycetales</taxon>
        <taxon>Spizellomycetaceae</taxon>
        <taxon>Spizellomyces</taxon>
    </lineage>
</organism>
<dbReference type="RefSeq" id="XP_016605587.1">
    <property type="nucleotide sequence ID" value="XM_016757598.1"/>
</dbReference>
<dbReference type="OMA" id="NYLNHRF"/>
<name>A0A0L0H8L7_SPIPD</name>
<dbReference type="EMBL" id="KQ257463">
    <property type="protein sequence ID" value="KNC97547.1"/>
    <property type="molecule type" value="Genomic_DNA"/>
</dbReference>